<sequence>MKFLIDNWMLISIAIASGGMLVWPLIAGGMNAGALNPSGAVQLINREKAVVVDVCEPAEFAAGHVSGAKNVPLGELEAKLPAVVKNKALPLILVCASGARSGRAVAIAKKLGYEQAQSLGGGLKAWKEANLPVEKA</sequence>
<evidence type="ECO:0000259" key="2">
    <source>
        <dbReference type="PROSITE" id="PS50206"/>
    </source>
</evidence>
<evidence type="ECO:0000256" key="1">
    <source>
        <dbReference type="SAM" id="Phobius"/>
    </source>
</evidence>
<keyword evidence="1" id="KW-0472">Membrane</keyword>
<dbReference type="PANTHER" id="PTHR43031">
    <property type="entry name" value="FAD-DEPENDENT OXIDOREDUCTASE"/>
    <property type="match status" value="1"/>
</dbReference>
<gene>
    <name evidence="3" type="ORF">ABLV49_16220</name>
</gene>
<feature type="transmembrane region" description="Helical" evidence="1">
    <location>
        <begin position="7"/>
        <end position="26"/>
    </location>
</feature>
<dbReference type="AlphaFoldDB" id="A0AAU7LP64"/>
<name>A0AAU7LP64_9BURK</name>
<dbReference type="InterPro" id="IPR050229">
    <property type="entry name" value="GlpE_sulfurtransferase"/>
</dbReference>
<dbReference type="Pfam" id="PF00581">
    <property type="entry name" value="Rhodanese"/>
    <property type="match status" value="1"/>
</dbReference>
<accession>A0AAU7LP64</accession>
<dbReference type="CDD" id="cd00158">
    <property type="entry name" value="RHOD"/>
    <property type="match status" value="1"/>
</dbReference>
<dbReference type="EMBL" id="CP157675">
    <property type="protein sequence ID" value="XBP69424.1"/>
    <property type="molecule type" value="Genomic_DNA"/>
</dbReference>
<dbReference type="SUPFAM" id="SSF52821">
    <property type="entry name" value="Rhodanese/Cell cycle control phosphatase"/>
    <property type="match status" value="1"/>
</dbReference>
<proteinExistence type="predicted"/>
<dbReference type="InterPro" id="IPR001763">
    <property type="entry name" value="Rhodanese-like_dom"/>
</dbReference>
<dbReference type="InterPro" id="IPR036873">
    <property type="entry name" value="Rhodanese-like_dom_sf"/>
</dbReference>
<dbReference type="SMART" id="SM00450">
    <property type="entry name" value="RHOD"/>
    <property type="match status" value="1"/>
</dbReference>
<protein>
    <submittedName>
        <fullName evidence="3">Rhodanese-like domain-containing protein</fullName>
    </submittedName>
</protein>
<dbReference type="Gene3D" id="3.40.250.10">
    <property type="entry name" value="Rhodanese-like domain"/>
    <property type="match status" value="1"/>
</dbReference>
<dbReference type="PROSITE" id="PS50206">
    <property type="entry name" value="RHODANESE_3"/>
    <property type="match status" value="1"/>
</dbReference>
<reference evidence="3" key="1">
    <citation type="submission" date="2024-05" db="EMBL/GenBank/DDBJ databases">
        <authorList>
            <person name="Bunk B."/>
            <person name="Swiderski J."/>
            <person name="Sproer C."/>
            <person name="Thiel V."/>
        </authorList>
    </citation>
    <scope>NUCLEOTIDE SEQUENCE</scope>
    <source>
        <strain evidence="3">DSM 17735</strain>
    </source>
</reference>
<keyword evidence="1" id="KW-0812">Transmembrane</keyword>
<evidence type="ECO:0000313" key="3">
    <source>
        <dbReference type="EMBL" id="XBP69424.1"/>
    </source>
</evidence>
<keyword evidence="1" id="KW-1133">Transmembrane helix</keyword>
<dbReference type="PANTHER" id="PTHR43031:SF18">
    <property type="entry name" value="RHODANESE-RELATED SULFURTRANSFERASES"/>
    <property type="match status" value="1"/>
</dbReference>
<feature type="domain" description="Rhodanese" evidence="2">
    <location>
        <begin position="45"/>
        <end position="135"/>
    </location>
</feature>
<organism evidence="3">
    <name type="scientific">Polaromonas hydrogenivorans</name>
    <dbReference type="NCBI Taxonomy" id="335476"/>
    <lineage>
        <taxon>Bacteria</taxon>
        <taxon>Pseudomonadati</taxon>
        <taxon>Pseudomonadota</taxon>
        <taxon>Betaproteobacteria</taxon>
        <taxon>Burkholderiales</taxon>
        <taxon>Comamonadaceae</taxon>
        <taxon>Polaromonas</taxon>
    </lineage>
</organism>
<dbReference type="RefSeq" id="WP_041376524.1">
    <property type="nucleotide sequence ID" value="NZ_CBCSCU010000009.1"/>
</dbReference>